<gene>
    <name evidence="2" type="ORF">TW77_18810</name>
</gene>
<dbReference type="PATRIC" id="fig|43658.5.peg.3980"/>
<protein>
    <submittedName>
        <fullName evidence="2">XRE family transcriptional regulator</fullName>
    </submittedName>
</protein>
<evidence type="ECO:0000313" key="3">
    <source>
        <dbReference type="Proteomes" id="UP000033452"/>
    </source>
</evidence>
<dbReference type="SMART" id="SM00530">
    <property type="entry name" value="HTH_XRE"/>
    <property type="match status" value="1"/>
</dbReference>
<proteinExistence type="predicted"/>
<name>A0A0F4QGW1_9GAMM</name>
<dbReference type="Pfam" id="PF01381">
    <property type="entry name" value="HTH_3"/>
    <property type="match status" value="1"/>
</dbReference>
<accession>A0A0F4QGW1</accession>
<reference evidence="2 3" key="1">
    <citation type="journal article" date="2015" name="BMC Genomics">
        <title>Genome mining reveals unlocked bioactive potential of marine Gram-negative bacteria.</title>
        <authorList>
            <person name="Machado H."/>
            <person name="Sonnenschein E.C."/>
            <person name="Melchiorsen J."/>
            <person name="Gram L."/>
        </authorList>
    </citation>
    <scope>NUCLEOTIDE SEQUENCE [LARGE SCALE GENOMIC DNA]</scope>
    <source>
        <strain evidence="2 3">S2471</strain>
    </source>
</reference>
<evidence type="ECO:0000259" key="1">
    <source>
        <dbReference type="PROSITE" id="PS50943"/>
    </source>
</evidence>
<dbReference type="InterPro" id="IPR010982">
    <property type="entry name" value="Lambda_DNA-bd_dom_sf"/>
</dbReference>
<dbReference type="Proteomes" id="UP000033452">
    <property type="component" value="Unassembled WGS sequence"/>
</dbReference>
<dbReference type="CDD" id="cd00093">
    <property type="entry name" value="HTH_XRE"/>
    <property type="match status" value="1"/>
</dbReference>
<sequence>MRLERKWSQATLAKKLGVDQATISNYESGKTDMSSVQLFEVFLLFGKDLTNAFDFAEPNSDEVRENEQEKE</sequence>
<organism evidence="2 3">
    <name type="scientific">Pseudoalteromonas rubra</name>
    <dbReference type="NCBI Taxonomy" id="43658"/>
    <lineage>
        <taxon>Bacteria</taxon>
        <taxon>Pseudomonadati</taxon>
        <taxon>Pseudomonadota</taxon>
        <taxon>Gammaproteobacteria</taxon>
        <taxon>Alteromonadales</taxon>
        <taxon>Pseudoalteromonadaceae</taxon>
        <taxon>Pseudoalteromonas</taxon>
    </lineage>
</organism>
<dbReference type="Gene3D" id="1.10.260.40">
    <property type="entry name" value="lambda repressor-like DNA-binding domains"/>
    <property type="match status" value="1"/>
</dbReference>
<dbReference type="EMBL" id="JXYA01000047">
    <property type="protein sequence ID" value="KJZ06549.1"/>
    <property type="molecule type" value="Genomic_DNA"/>
</dbReference>
<dbReference type="AlphaFoldDB" id="A0A0F4QGW1"/>
<evidence type="ECO:0000313" key="2">
    <source>
        <dbReference type="EMBL" id="KJZ06549.1"/>
    </source>
</evidence>
<dbReference type="OrthoDB" id="6301640at2"/>
<feature type="domain" description="HTH cro/C1-type" evidence="1">
    <location>
        <begin position="1"/>
        <end position="52"/>
    </location>
</feature>
<comment type="caution">
    <text evidence="2">The sequence shown here is derived from an EMBL/GenBank/DDBJ whole genome shotgun (WGS) entry which is preliminary data.</text>
</comment>
<dbReference type="PROSITE" id="PS50943">
    <property type="entry name" value="HTH_CROC1"/>
    <property type="match status" value="1"/>
</dbReference>
<keyword evidence="3" id="KW-1185">Reference proteome</keyword>
<dbReference type="SUPFAM" id="SSF47413">
    <property type="entry name" value="lambda repressor-like DNA-binding domains"/>
    <property type="match status" value="1"/>
</dbReference>
<dbReference type="GO" id="GO:0003677">
    <property type="term" value="F:DNA binding"/>
    <property type="evidence" value="ECO:0007669"/>
    <property type="project" value="InterPro"/>
</dbReference>
<dbReference type="InterPro" id="IPR001387">
    <property type="entry name" value="Cro/C1-type_HTH"/>
</dbReference>